<dbReference type="RefSeq" id="WP_344098840.1">
    <property type="nucleotide sequence ID" value="NZ_BAAANL010000001.1"/>
</dbReference>
<name>A0ABP4ZCP3_9MICO</name>
<dbReference type="Pfam" id="PF13365">
    <property type="entry name" value="Trypsin_2"/>
    <property type="match status" value="1"/>
</dbReference>
<feature type="compositionally biased region" description="Low complexity" evidence="3">
    <location>
        <begin position="514"/>
        <end position="539"/>
    </location>
</feature>
<gene>
    <name evidence="6" type="ORF">GCM10009751_02390</name>
</gene>
<feature type="compositionally biased region" description="Low complexity" evidence="3">
    <location>
        <begin position="38"/>
        <end position="69"/>
    </location>
</feature>
<dbReference type="PROSITE" id="PS50106">
    <property type="entry name" value="PDZ"/>
    <property type="match status" value="1"/>
</dbReference>
<feature type="region of interest" description="Disordered" evidence="3">
    <location>
        <begin position="508"/>
        <end position="557"/>
    </location>
</feature>
<evidence type="ECO:0000313" key="7">
    <source>
        <dbReference type="Proteomes" id="UP001501094"/>
    </source>
</evidence>
<keyword evidence="2" id="KW-0378">Hydrolase</keyword>
<feature type="region of interest" description="Disordered" evidence="3">
    <location>
        <begin position="1"/>
        <end position="144"/>
    </location>
</feature>
<dbReference type="PANTHER" id="PTHR43343">
    <property type="entry name" value="PEPTIDASE S12"/>
    <property type="match status" value="1"/>
</dbReference>
<dbReference type="InterPro" id="IPR009003">
    <property type="entry name" value="Peptidase_S1_PA"/>
</dbReference>
<dbReference type="InterPro" id="IPR036034">
    <property type="entry name" value="PDZ_sf"/>
</dbReference>
<evidence type="ECO:0000256" key="2">
    <source>
        <dbReference type="ARBA" id="ARBA00022801"/>
    </source>
</evidence>
<feature type="transmembrane region" description="Helical" evidence="4">
    <location>
        <begin position="148"/>
        <end position="170"/>
    </location>
</feature>
<evidence type="ECO:0000259" key="5">
    <source>
        <dbReference type="PROSITE" id="PS50106"/>
    </source>
</evidence>
<dbReference type="PRINTS" id="PR00834">
    <property type="entry name" value="PROTEASES2C"/>
</dbReference>
<dbReference type="Pfam" id="PF13180">
    <property type="entry name" value="PDZ_2"/>
    <property type="match status" value="1"/>
</dbReference>
<keyword evidence="1" id="KW-0645">Protease</keyword>
<keyword evidence="4" id="KW-0812">Transmembrane</keyword>
<feature type="compositionally biased region" description="Low complexity" evidence="3">
    <location>
        <begin position="120"/>
        <end position="137"/>
    </location>
</feature>
<sequence length="557" mass="55255">MNSQQNPTGQQGQDPEAAHPAPPPPPAEPAPADPGTPTPAAEARAAQVGTGATPAPAARPAEQAPPAQTSYPTRPLPAQHGAPEFPPAPRGAEPAPEYPPASHRTEPAPGTQPAPPAPPAAYAGNPYAAPGAAGTAPKPRRDSRWGPVVGAAAIAALLASAGTAGAISLFDGDSRAASLAEVGEARQQNAVPVSSSGDAPDWQAVTAAVQDSVVSIQVATQSGGGEGSGVVIDADGHILTNNHVVAGAEQVQVALSDGRLLEAEVVGTDATTDLAVVRLQDVPDDLKAATIGDSDAVTTGDPVMAIGNPLGLDGTATTGIISALNRPVTASAEDGSAVSVTNAIQTDAAVNPGNSGGPLFTANGEVIGINSSILTLSGGMGGQSGSIGLGFAIPSNLATDVGRQLIDDGTAEHAFLGVSLSDATATADGVTRRGARIEDVVAGSPAQEAGLEVGDVVVAIGEDAVDGPESLTAFVREYGAGDETTVTVVGDDGDGETRQVDVTLAVLDEEQTSGQGQQEPQLPGQDDMSGQEGQEGSGSDQTDPGNIPDWLRELFGN</sequence>
<dbReference type="PANTHER" id="PTHR43343:SF3">
    <property type="entry name" value="PROTEASE DO-LIKE 8, CHLOROPLASTIC"/>
    <property type="match status" value="1"/>
</dbReference>
<evidence type="ECO:0000256" key="1">
    <source>
        <dbReference type="ARBA" id="ARBA00022670"/>
    </source>
</evidence>
<dbReference type="SUPFAM" id="SSF50156">
    <property type="entry name" value="PDZ domain-like"/>
    <property type="match status" value="1"/>
</dbReference>
<protein>
    <submittedName>
        <fullName evidence="6">Trypsin-like peptidase domain-containing protein</fullName>
    </submittedName>
</protein>
<keyword evidence="4" id="KW-1133">Transmembrane helix</keyword>
<dbReference type="InterPro" id="IPR051201">
    <property type="entry name" value="Chloro_Bact_Ser_Proteases"/>
</dbReference>
<evidence type="ECO:0000256" key="3">
    <source>
        <dbReference type="SAM" id="MobiDB-lite"/>
    </source>
</evidence>
<dbReference type="Gene3D" id="2.30.42.10">
    <property type="match status" value="1"/>
</dbReference>
<dbReference type="InterPro" id="IPR001478">
    <property type="entry name" value="PDZ"/>
</dbReference>
<feature type="compositionally biased region" description="Pro residues" evidence="3">
    <location>
        <begin position="20"/>
        <end position="37"/>
    </location>
</feature>
<dbReference type="SUPFAM" id="SSF50494">
    <property type="entry name" value="Trypsin-like serine proteases"/>
    <property type="match status" value="1"/>
</dbReference>
<keyword evidence="4" id="KW-0472">Membrane</keyword>
<accession>A0ABP4ZCP3</accession>
<feature type="compositionally biased region" description="Polar residues" evidence="3">
    <location>
        <begin position="1"/>
        <end position="13"/>
    </location>
</feature>
<dbReference type="InterPro" id="IPR001940">
    <property type="entry name" value="Peptidase_S1C"/>
</dbReference>
<dbReference type="SMART" id="SM00228">
    <property type="entry name" value="PDZ"/>
    <property type="match status" value="1"/>
</dbReference>
<evidence type="ECO:0000313" key="6">
    <source>
        <dbReference type="EMBL" id="GAA1849672.1"/>
    </source>
</evidence>
<keyword evidence="7" id="KW-1185">Reference proteome</keyword>
<proteinExistence type="predicted"/>
<organism evidence="6 7">
    <name type="scientific">Myceligenerans crystallogenes</name>
    <dbReference type="NCBI Taxonomy" id="316335"/>
    <lineage>
        <taxon>Bacteria</taxon>
        <taxon>Bacillati</taxon>
        <taxon>Actinomycetota</taxon>
        <taxon>Actinomycetes</taxon>
        <taxon>Micrococcales</taxon>
        <taxon>Promicromonosporaceae</taxon>
        <taxon>Myceligenerans</taxon>
    </lineage>
</organism>
<reference evidence="7" key="1">
    <citation type="journal article" date="2019" name="Int. J. Syst. Evol. Microbiol.">
        <title>The Global Catalogue of Microorganisms (GCM) 10K type strain sequencing project: providing services to taxonomists for standard genome sequencing and annotation.</title>
        <authorList>
            <consortium name="The Broad Institute Genomics Platform"/>
            <consortium name="The Broad Institute Genome Sequencing Center for Infectious Disease"/>
            <person name="Wu L."/>
            <person name="Ma J."/>
        </authorList>
    </citation>
    <scope>NUCLEOTIDE SEQUENCE [LARGE SCALE GENOMIC DNA]</scope>
    <source>
        <strain evidence="7">JCM 14326</strain>
    </source>
</reference>
<evidence type="ECO:0000256" key="4">
    <source>
        <dbReference type="SAM" id="Phobius"/>
    </source>
</evidence>
<feature type="domain" description="PDZ" evidence="5">
    <location>
        <begin position="400"/>
        <end position="467"/>
    </location>
</feature>
<feature type="compositionally biased region" description="Pro residues" evidence="3">
    <location>
        <begin position="110"/>
        <end position="119"/>
    </location>
</feature>
<comment type="caution">
    <text evidence="6">The sequence shown here is derived from an EMBL/GenBank/DDBJ whole genome shotgun (WGS) entry which is preliminary data.</text>
</comment>
<dbReference type="Proteomes" id="UP001501094">
    <property type="component" value="Unassembled WGS sequence"/>
</dbReference>
<dbReference type="EMBL" id="BAAANL010000001">
    <property type="protein sequence ID" value="GAA1849672.1"/>
    <property type="molecule type" value="Genomic_DNA"/>
</dbReference>
<dbReference type="Gene3D" id="2.40.10.120">
    <property type="match status" value="1"/>
</dbReference>